<dbReference type="CDD" id="cd02440">
    <property type="entry name" value="AdoMet_MTases"/>
    <property type="match status" value="1"/>
</dbReference>
<dbReference type="GO" id="GO:0003676">
    <property type="term" value="F:nucleic acid binding"/>
    <property type="evidence" value="ECO:0007669"/>
    <property type="project" value="InterPro"/>
</dbReference>
<keyword evidence="3 6" id="KW-0808">Transferase</keyword>
<feature type="domain" description="Methyltransferase small" evidence="5">
    <location>
        <begin position="31"/>
        <end position="121"/>
    </location>
</feature>
<keyword evidence="2 6" id="KW-0489">Methyltransferase</keyword>
<keyword evidence="4" id="KW-0949">S-adenosyl-L-methionine</keyword>
<dbReference type="STRING" id="1962155.B1813_20880"/>
<dbReference type="Pfam" id="PF05175">
    <property type="entry name" value="MTS"/>
    <property type="match status" value="1"/>
</dbReference>
<dbReference type="GO" id="GO:0008170">
    <property type="term" value="F:N-methyltransferase activity"/>
    <property type="evidence" value="ECO:0007669"/>
    <property type="project" value="UniProtKB-ARBA"/>
</dbReference>
<dbReference type="AlphaFoldDB" id="A0A1V8ZX07"/>
<dbReference type="PANTHER" id="PTHR45875">
    <property type="entry name" value="METHYLTRANSFERASE N6AMT1"/>
    <property type="match status" value="1"/>
</dbReference>
<dbReference type="Proteomes" id="UP000192591">
    <property type="component" value="Unassembled WGS sequence"/>
</dbReference>
<evidence type="ECO:0000256" key="3">
    <source>
        <dbReference type="ARBA" id="ARBA00022679"/>
    </source>
</evidence>
<dbReference type="PANTHER" id="PTHR45875:SF1">
    <property type="entry name" value="METHYLTRANSFERASE N6AMT1"/>
    <property type="match status" value="1"/>
</dbReference>
<proteinExistence type="inferred from homology"/>
<sequence length="233" mass="24882">MRRATRRPPVPGRARSRFLLHPPGVYRPQDDTALLTEALAEVTVPPGARVLDVGTGTGALALTAARAGAGEVTAADVSRRALATAWVNARVRRLPVRLCRADVATSPPRGPFDLVLANPPYVPWPGGTRPSHRWDGGDDGRAVLDPLCGVLPALLSGRGCLLLVQSALSGVDRTVTALAEAELKTAVVARRRVPFGPVLRGRAPYLEQRGLIARGEREEELVVIRADRTRRGG</sequence>
<evidence type="ECO:0000259" key="5">
    <source>
        <dbReference type="Pfam" id="PF05175"/>
    </source>
</evidence>
<evidence type="ECO:0000256" key="2">
    <source>
        <dbReference type="ARBA" id="ARBA00022603"/>
    </source>
</evidence>
<dbReference type="EMBL" id="MWIH01000009">
    <property type="protein sequence ID" value="OQO89402.1"/>
    <property type="molecule type" value="Genomic_DNA"/>
</dbReference>
<dbReference type="SUPFAM" id="SSF53335">
    <property type="entry name" value="S-adenosyl-L-methionine-dependent methyltransferases"/>
    <property type="match status" value="1"/>
</dbReference>
<dbReference type="InterPro" id="IPR007848">
    <property type="entry name" value="Small_mtfrase_dom"/>
</dbReference>
<evidence type="ECO:0000313" key="7">
    <source>
        <dbReference type="Proteomes" id="UP000192591"/>
    </source>
</evidence>
<dbReference type="GO" id="GO:0035657">
    <property type="term" value="C:eRF1 methyltransferase complex"/>
    <property type="evidence" value="ECO:0007669"/>
    <property type="project" value="TreeGrafter"/>
</dbReference>
<comment type="caution">
    <text evidence="6">The sequence shown here is derived from an EMBL/GenBank/DDBJ whole genome shotgun (WGS) entry which is preliminary data.</text>
</comment>
<protein>
    <submittedName>
        <fullName evidence="6">Methyltransferase</fullName>
    </submittedName>
</protein>
<dbReference type="PROSITE" id="PS00092">
    <property type="entry name" value="N6_MTASE"/>
    <property type="match status" value="1"/>
</dbReference>
<keyword evidence="7" id="KW-1185">Reference proteome</keyword>
<dbReference type="NCBIfam" id="TIGR00537">
    <property type="entry name" value="hemK_rel_arch"/>
    <property type="match status" value="1"/>
</dbReference>
<dbReference type="GO" id="GO:0008757">
    <property type="term" value="F:S-adenosylmethionine-dependent methyltransferase activity"/>
    <property type="evidence" value="ECO:0007669"/>
    <property type="project" value="TreeGrafter"/>
</dbReference>
<dbReference type="InterPro" id="IPR002052">
    <property type="entry name" value="DNA_methylase_N6_adenine_CS"/>
</dbReference>
<evidence type="ECO:0000313" key="6">
    <source>
        <dbReference type="EMBL" id="OQO89402.1"/>
    </source>
</evidence>
<dbReference type="InterPro" id="IPR029063">
    <property type="entry name" value="SAM-dependent_MTases_sf"/>
</dbReference>
<organism evidence="6 7">
    <name type="scientific">Saccharomonospora piscinae</name>
    <dbReference type="NCBI Taxonomy" id="687388"/>
    <lineage>
        <taxon>Bacteria</taxon>
        <taxon>Bacillati</taxon>
        <taxon>Actinomycetota</taxon>
        <taxon>Actinomycetes</taxon>
        <taxon>Pseudonocardiales</taxon>
        <taxon>Pseudonocardiaceae</taxon>
        <taxon>Saccharomonospora</taxon>
    </lineage>
</organism>
<dbReference type="InterPro" id="IPR004557">
    <property type="entry name" value="PrmC-related"/>
</dbReference>
<evidence type="ECO:0000256" key="4">
    <source>
        <dbReference type="ARBA" id="ARBA00022691"/>
    </source>
</evidence>
<accession>A0A1V8ZX07</accession>
<dbReference type="GO" id="GO:0032259">
    <property type="term" value="P:methylation"/>
    <property type="evidence" value="ECO:0007669"/>
    <property type="project" value="UniProtKB-KW"/>
</dbReference>
<dbReference type="Gene3D" id="3.40.50.150">
    <property type="entry name" value="Vaccinia Virus protein VP39"/>
    <property type="match status" value="1"/>
</dbReference>
<name>A0A1V8ZX07_SACPI</name>
<evidence type="ECO:0000256" key="1">
    <source>
        <dbReference type="ARBA" id="ARBA00006149"/>
    </source>
</evidence>
<dbReference type="InterPro" id="IPR052190">
    <property type="entry name" value="Euk-Arch_PrmC-MTase"/>
</dbReference>
<dbReference type="GO" id="GO:0008276">
    <property type="term" value="F:protein methyltransferase activity"/>
    <property type="evidence" value="ECO:0007669"/>
    <property type="project" value="TreeGrafter"/>
</dbReference>
<reference evidence="6 7" key="1">
    <citation type="submission" date="2017-02" db="EMBL/GenBank/DDBJ databases">
        <title>Draft genome of Saccharomonospora sp. 154.</title>
        <authorList>
            <person name="Alonso-Carmona G.S."/>
            <person name="De La Haba R."/>
            <person name="Vera-Gargallo B."/>
            <person name="Sandoval-Trujillo A.H."/>
            <person name="Ramirez-Duran N."/>
            <person name="Ventosa A."/>
        </authorList>
    </citation>
    <scope>NUCLEOTIDE SEQUENCE [LARGE SCALE GENOMIC DNA]</scope>
    <source>
        <strain evidence="6 7">LRS4.154</strain>
    </source>
</reference>
<comment type="similarity">
    <text evidence="1">Belongs to the eukaryotic/archaeal PrmC-related family.</text>
</comment>
<gene>
    <name evidence="6" type="ORF">B1813_20880</name>
</gene>